<dbReference type="SUPFAM" id="SSF74650">
    <property type="entry name" value="Galactose mutarotase-like"/>
    <property type="match status" value="1"/>
</dbReference>
<name>A0A2N8SZK6_STUST</name>
<organism evidence="1 2">
    <name type="scientific">Stutzerimonas stutzeri</name>
    <name type="common">Pseudomonas stutzeri</name>
    <dbReference type="NCBI Taxonomy" id="316"/>
    <lineage>
        <taxon>Bacteria</taxon>
        <taxon>Pseudomonadati</taxon>
        <taxon>Pseudomonadota</taxon>
        <taxon>Gammaproteobacteria</taxon>
        <taxon>Pseudomonadales</taxon>
        <taxon>Pseudomonadaceae</taxon>
        <taxon>Stutzerimonas</taxon>
    </lineage>
</organism>
<dbReference type="Proteomes" id="UP000235897">
    <property type="component" value="Unassembled WGS sequence"/>
</dbReference>
<protein>
    <submittedName>
        <fullName evidence="1">Aldose 1-epimerase</fullName>
    </submittedName>
</protein>
<dbReference type="GO" id="GO:0030246">
    <property type="term" value="F:carbohydrate binding"/>
    <property type="evidence" value="ECO:0007669"/>
    <property type="project" value="InterPro"/>
</dbReference>
<dbReference type="RefSeq" id="WP_102845879.1">
    <property type="nucleotide sequence ID" value="NZ_JAMOIG010000009.1"/>
</dbReference>
<dbReference type="GO" id="GO:0016853">
    <property type="term" value="F:isomerase activity"/>
    <property type="evidence" value="ECO:0007669"/>
    <property type="project" value="InterPro"/>
</dbReference>
<evidence type="ECO:0000313" key="1">
    <source>
        <dbReference type="EMBL" id="PNG07920.1"/>
    </source>
</evidence>
<gene>
    <name evidence="1" type="ORF">CXL00_02400</name>
</gene>
<dbReference type="AlphaFoldDB" id="A0A2N8SZK6"/>
<dbReference type="EMBL" id="POUW01000001">
    <property type="protein sequence ID" value="PNG07920.1"/>
    <property type="molecule type" value="Genomic_DNA"/>
</dbReference>
<dbReference type="OrthoDB" id="9808779at2"/>
<dbReference type="Gene3D" id="2.70.98.10">
    <property type="match status" value="1"/>
</dbReference>
<dbReference type="InterPro" id="IPR008183">
    <property type="entry name" value="Aldose_1/G6P_1-epimerase"/>
</dbReference>
<proteinExistence type="predicted"/>
<dbReference type="GO" id="GO:0005975">
    <property type="term" value="P:carbohydrate metabolic process"/>
    <property type="evidence" value="ECO:0007669"/>
    <property type="project" value="InterPro"/>
</dbReference>
<sequence>MPDRQPNLSEIELQQGPLRLSVCPALGGAITRLSIEGIDVLRPWDGSDSVRRAGCFVLAPFSNRVGDGAFEHEGERYPLRRLSPDHPLPIHGVAWKRAWTVAEQAATSLSLVVTHRPEGDAVLDWPFAFELEHRIQLNDEGVALHLILRNTDTRSMPAGIGWHPYFMRHDDCQVQFAARSVWQNDSQGLPSHLSQIPAQWNFTAARPLQEPGLDNCFVGRTAPVLIRWPGQGVELTMNTSEALDHLVVFTPPAETGFFAVEPVSHVNNALGMDDPVANGMQVLLPGEAMQVSCQMQIRRTARSGS</sequence>
<dbReference type="Pfam" id="PF01263">
    <property type="entry name" value="Aldose_epim"/>
    <property type="match status" value="1"/>
</dbReference>
<accession>A0A2N8SZK6</accession>
<dbReference type="InterPro" id="IPR011013">
    <property type="entry name" value="Gal_mutarotase_sf_dom"/>
</dbReference>
<dbReference type="CDD" id="cd09021">
    <property type="entry name" value="Aldose_epim_Ec_YphB"/>
    <property type="match status" value="1"/>
</dbReference>
<reference evidence="1 2" key="1">
    <citation type="submission" date="2018-01" db="EMBL/GenBank/DDBJ databases">
        <title>Denitrification phenotypes of diverse strains of Pseudomonas stutzeri.</title>
        <authorList>
            <person name="Milligan D.A."/>
            <person name="Bergaust L."/>
            <person name="Bakken L.R."/>
            <person name="Frostegard A."/>
        </authorList>
    </citation>
    <scope>NUCLEOTIDE SEQUENCE [LARGE SCALE GENOMIC DNA]</scope>
    <source>
        <strain evidence="1 2">28a3</strain>
    </source>
</reference>
<evidence type="ECO:0000313" key="2">
    <source>
        <dbReference type="Proteomes" id="UP000235897"/>
    </source>
</evidence>
<dbReference type="InterPro" id="IPR014718">
    <property type="entry name" value="GH-type_carb-bd"/>
</dbReference>
<comment type="caution">
    <text evidence="1">The sequence shown here is derived from an EMBL/GenBank/DDBJ whole genome shotgun (WGS) entry which is preliminary data.</text>
</comment>